<dbReference type="SUPFAM" id="SSF88697">
    <property type="entry name" value="PUA domain-like"/>
    <property type="match status" value="1"/>
</dbReference>
<evidence type="ECO:0000313" key="2">
    <source>
        <dbReference type="EMBL" id="RIV18248.1"/>
    </source>
</evidence>
<keyword evidence="3" id="KW-1185">Reference proteome</keyword>
<proteinExistence type="predicted"/>
<dbReference type="RefSeq" id="WP_119671217.1">
    <property type="nucleotide sequence ID" value="NZ_QXED01000012.1"/>
</dbReference>
<dbReference type="InterPro" id="IPR015947">
    <property type="entry name" value="PUA-like_sf"/>
</dbReference>
<sequence>MAQPQSDLPLKPIDDFRPGDTFRNRIELSLSGLHRPRRAGISGTGKTGANSIILAGMYEDDVDLGDVIYYAGHGGRDQKTGRQVADQVLDTYNLALLRSLETERPVRLIRGATLRNEFAPAEGYRYEGLYRVEEVERIRGKAGFWIWLFKLVQIV</sequence>
<dbReference type="EMBL" id="QXED01000012">
    <property type="protein sequence ID" value="RIV18248.1"/>
    <property type="molecule type" value="Genomic_DNA"/>
</dbReference>
<comment type="caution">
    <text evidence="2">The sequence shown here is derived from an EMBL/GenBank/DDBJ whole genome shotgun (WGS) entry which is preliminary data.</text>
</comment>
<dbReference type="PANTHER" id="PTHR14140">
    <property type="entry name" value="E3 UBIQUITIN-PROTEIN LIGASE UHRF-RELATED"/>
    <property type="match status" value="1"/>
</dbReference>
<dbReference type="InterPro" id="IPR003105">
    <property type="entry name" value="SRA_YDG"/>
</dbReference>
<feature type="domain" description="YDG" evidence="1">
    <location>
        <begin position="11"/>
        <end position="153"/>
    </location>
</feature>
<gene>
    <name evidence="2" type="ORF">DYU11_28835</name>
</gene>
<dbReference type="GO" id="GO:0016567">
    <property type="term" value="P:protein ubiquitination"/>
    <property type="evidence" value="ECO:0007669"/>
    <property type="project" value="TreeGrafter"/>
</dbReference>
<dbReference type="Gene3D" id="2.30.280.10">
    <property type="entry name" value="SRA-YDG"/>
    <property type="match status" value="1"/>
</dbReference>
<evidence type="ECO:0000313" key="3">
    <source>
        <dbReference type="Proteomes" id="UP000283523"/>
    </source>
</evidence>
<dbReference type="Proteomes" id="UP000283523">
    <property type="component" value="Unassembled WGS sequence"/>
</dbReference>
<dbReference type="GO" id="GO:0061630">
    <property type="term" value="F:ubiquitin protein ligase activity"/>
    <property type="evidence" value="ECO:0007669"/>
    <property type="project" value="TreeGrafter"/>
</dbReference>
<dbReference type="GO" id="GO:0044027">
    <property type="term" value="P:negative regulation of gene expression via chromosomal CpG island methylation"/>
    <property type="evidence" value="ECO:0007669"/>
    <property type="project" value="TreeGrafter"/>
</dbReference>
<dbReference type="OrthoDB" id="67788at2"/>
<organism evidence="2 3">
    <name type="scientific">Fibrisoma montanum</name>
    <dbReference type="NCBI Taxonomy" id="2305895"/>
    <lineage>
        <taxon>Bacteria</taxon>
        <taxon>Pseudomonadati</taxon>
        <taxon>Bacteroidota</taxon>
        <taxon>Cytophagia</taxon>
        <taxon>Cytophagales</taxon>
        <taxon>Spirosomataceae</taxon>
        <taxon>Fibrisoma</taxon>
    </lineage>
</organism>
<dbReference type="InterPro" id="IPR045134">
    <property type="entry name" value="UHRF1/2-like"/>
</dbReference>
<accession>A0A418LY64</accession>
<evidence type="ECO:0000259" key="1">
    <source>
        <dbReference type="PROSITE" id="PS51015"/>
    </source>
</evidence>
<dbReference type="PROSITE" id="PS51015">
    <property type="entry name" value="YDG"/>
    <property type="match status" value="1"/>
</dbReference>
<dbReference type="AlphaFoldDB" id="A0A418LY64"/>
<dbReference type="SMART" id="SM00466">
    <property type="entry name" value="SRA"/>
    <property type="match status" value="1"/>
</dbReference>
<protein>
    <recommendedName>
        <fullName evidence="1">YDG domain-containing protein</fullName>
    </recommendedName>
</protein>
<name>A0A418LY64_9BACT</name>
<dbReference type="PANTHER" id="PTHR14140:SF27">
    <property type="entry name" value="OS04G0289800 PROTEIN"/>
    <property type="match status" value="1"/>
</dbReference>
<reference evidence="2 3" key="1">
    <citation type="submission" date="2018-08" db="EMBL/GenBank/DDBJ databases">
        <title>Fibrisoma montanum sp. nov., isolated from Danxia mountain soil.</title>
        <authorList>
            <person name="Huang Y."/>
        </authorList>
    </citation>
    <scope>NUCLEOTIDE SEQUENCE [LARGE SCALE GENOMIC DNA]</scope>
    <source>
        <strain evidence="2 3">HYT19</strain>
    </source>
</reference>
<dbReference type="Pfam" id="PF02182">
    <property type="entry name" value="SAD_SRA"/>
    <property type="match status" value="1"/>
</dbReference>
<dbReference type="InterPro" id="IPR036987">
    <property type="entry name" value="SRA-YDG_sf"/>
</dbReference>